<dbReference type="GO" id="GO:0006281">
    <property type="term" value="P:DNA repair"/>
    <property type="evidence" value="ECO:0007669"/>
    <property type="project" value="UniProtKB-KW"/>
</dbReference>
<keyword evidence="8" id="KW-0234">DNA repair</keyword>
<dbReference type="GO" id="GO:0003677">
    <property type="term" value="F:DNA binding"/>
    <property type="evidence" value="ECO:0007669"/>
    <property type="project" value="InterPro"/>
</dbReference>
<evidence type="ECO:0000256" key="5">
    <source>
        <dbReference type="ARBA" id="ARBA00022763"/>
    </source>
</evidence>
<comment type="cofactor">
    <cofactor evidence="1">
        <name>Mg(2+)</name>
        <dbReference type="ChEBI" id="CHEBI:18420"/>
    </cofactor>
</comment>
<feature type="region of interest" description="Disordered" evidence="10">
    <location>
        <begin position="546"/>
        <end position="631"/>
    </location>
</feature>
<gene>
    <name evidence="13" type="ORF">NLJ89_g8902</name>
</gene>
<dbReference type="GO" id="GO:0005634">
    <property type="term" value="C:nucleus"/>
    <property type="evidence" value="ECO:0007669"/>
    <property type="project" value="UniProtKB-SubCell"/>
</dbReference>
<dbReference type="FunFam" id="1.10.150.20:FF:000011">
    <property type="entry name" value="exonuclease 1"/>
    <property type="match status" value="1"/>
</dbReference>
<dbReference type="AlphaFoldDB" id="A0A9W8MTN3"/>
<dbReference type="InterPro" id="IPR006086">
    <property type="entry name" value="XPG-I_dom"/>
</dbReference>
<dbReference type="GO" id="GO:0008409">
    <property type="term" value="F:5'-3' exonuclease activity"/>
    <property type="evidence" value="ECO:0007669"/>
    <property type="project" value="UniProtKB-ARBA"/>
</dbReference>
<evidence type="ECO:0000256" key="4">
    <source>
        <dbReference type="ARBA" id="ARBA00022723"/>
    </source>
</evidence>
<dbReference type="PROSITE" id="PS00841">
    <property type="entry name" value="XPG_1"/>
    <property type="match status" value="1"/>
</dbReference>
<protein>
    <recommendedName>
        <fullName evidence="15">Exonuclease 1</fullName>
    </recommendedName>
</protein>
<evidence type="ECO:0000256" key="1">
    <source>
        <dbReference type="ARBA" id="ARBA00001946"/>
    </source>
</evidence>
<accession>A0A9W8MTN3</accession>
<dbReference type="InterPro" id="IPR036279">
    <property type="entry name" value="5-3_exonuclease_C_sf"/>
</dbReference>
<evidence type="ECO:0000256" key="9">
    <source>
        <dbReference type="ARBA" id="ARBA00023242"/>
    </source>
</evidence>
<dbReference type="InterPro" id="IPR019974">
    <property type="entry name" value="XPG_CS"/>
</dbReference>
<keyword evidence="14" id="KW-1185">Reference proteome</keyword>
<dbReference type="SMART" id="SM00485">
    <property type="entry name" value="XPGN"/>
    <property type="match status" value="1"/>
</dbReference>
<feature type="region of interest" description="Disordered" evidence="10">
    <location>
        <begin position="751"/>
        <end position="860"/>
    </location>
</feature>
<feature type="region of interest" description="Disordered" evidence="10">
    <location>
        <begin position="883"/>
        <end position="903"/>
    </location>
</feature>
<dbReference type="CDD" id="cd09857">
    <property type="entry name" value="PIN_EXO1"/>
    <property type="match status" value="1"/>
</dbReference>
<organism evidence="13 14">
    <name type="scientific">Agrocybe chaxingu</name>
    <dbReference type="NCBI Taxonomy" id="84603"/>
    <lineage>
        <taxon>Eukaryota</taxon>
        <taxon>Fungi</taxon>
        <taxon>Dikarya</taxon>
        <taxon>Basidiomycota</taxon>
        <taxon>Agaricomycotina</taxon>
        <taxon>Agaricomycetes</taxon>
        <taxon>Agaricomycetidae</taxon>
        <taxon>Agaricales</taxon>
        <taxon>Agaricineae</taxon>
        <taxon>Strophariaceae</taxon>
        <taxon>Agrocybe</taxon>
    </lineage>
</organism>
<keyword evidence="4" id="KW-0479">Metal-binding</keyword>
<feature type="compositionally biased region" description="Basic and acidic residues" evidence="10">
    <location>
        <begin position="86"/>
        <end position="100"/>
    </location>
</feature>
<evidence type="ECO:0000256" key="8">
    <source>
        <dbReference type="ARBA" id="ARBA00023204"/>
    </source>
</evidence>
<dbReference type="Pfam" id="PF00752">
    <property type="entry name" value="XPG_N"/>
    <property type="match status" value="1"/>
</dbReference>
<dbReference type="SUPFAM" id="SSF88723">
    <property type="entry name" value="PIN domain-like"/>
    <property type="match status" value="1"/>
</dbReference>
<dbReference type="OrthoDB" id="26491at2759"/>
<dbReference type="InterPro" id="IPR006084">
    <property type="entry name" value="XPG/Rad2"/>
</dbReference>
<evidence type="ECO:0000256" key="2">
    <source>
        <dbReference type="ARBA" id="ARBA00004123"/>
    </source>
</evidence>
<dbReference type="PRINTS" id="PR00853">
    <property type="entry name" value="XPGRADSUPER"/>
</dbReference>
<keyword evidence="3" id="KW-0540">Nuclease</keyword>
<dbReference type="SMART" id="SM00484">
    <property type="entry name" value="XPGI"/>
    <property type="match status" value="1"/>
</dbReference>
<dbReference type="InterPro" id="IPR008918">
    <property type="entry name" value="HhH2"/>
</dbReference>
<feature type="region of interest" description="Disordered" evidence="10">
    <location>
        <begin position="404"/>
        <end position="467"/>
    </location>
</feature>
<dbReference type="SUPFAM" id="SSF47807">
    <property type="entry name" value="5' to 3' exonuclease, C-terminal subdomain"/>
    <property type="match status" value="1"/>
</dbReference>
<evidence type="ECO:0008006" key="15">
    <source>
        <dbReference type="Google" id="ProtNLM"/>
    </source>
</evidence>
<reference evidence="13" key="1">
    <citation type="submission" date="2022-07" db="EMBL/GenBank/DDBJ databases">
        <title>Genome Sequence of Agrocybe chaxingu.</title>
        <authorList>
            <person name="Buettner E."/>
        </authorList>
    </citation>
    <scope>NUCLEOTIDE SEQUENCE</scope>
    <source>
        <strain evidence="13">MP-N11</strain>
    </source>
</reference>
<name>A0A9W8MTN3_9AGAR</name>
<proteinExistence type="predicted"/>
<evidence type="ECO:0000313" key="14">
    <source>
        <dbReference type="Proteomes" id="UP001148786"/>
    </source>
</evidence>
<evidence type="ECO:0000256" key="6">
    <source>
        <dbReference type="ARBA" id="ARBA00022801"/>
    </source>
</evidence>
<dbReference type="Gene3D" id="3.40.50.1010">
    <property type="entry name" value="5'-nuclease"/>
    <property type="match status" value="1"/>
</dbReference>
<keyword evidence="6" id="KW-0378">Hydrolase</keyword>
<evidence type="ECO:0000256" key="10">
    <source>
        <dbReference type="SAM" id="MobiDB-lite"/>
    </source>
</evidence>
<feature type="region of interest" description="Disordered" evidence="10">
    <location>
        <begin position="86"/>
        <end position="107"/>
    </location>
</feature>
<evidence type="ECO:0000259" key="11">
    <source>
        <dbReference type="SMART" id="SM00484"/>
    </source>
</evidence>
<sequence length="924" mass="100787">MGISGLLPALKSIQVAQHLSEFKGKTIAVDAYVWLHKGLYSCATELATGKKTHKYVDYGMHRVRLLKHHGIEPYIVFDGGPLPAKKGTETERKQKRDENLARGNALAAQGKHSQAREYYTKCVDVTPQMAFQFIKALRAESVQYVVAPYEADAQLAYLERVGLADAILTEDSDLLVFGCKHVLYKLDVVASTVVSISRADFGSVSASSVDPTSISLIGWSDVQFRAMAILSGCDYLPSIPGVGLKTANTLLRKWKTPEQVVRALSLEGKKPVPIGYWKQYQLAEKCFLHQRVYCPLAERLVHWTDIGGDWSDEFDAYVGDDMEPALAKQIALGDADPETRLPMDDINPSFLPRTVKSLAMAVVSPAKSNKGKGKMQASLPAPKGIMSFFGPNPIIPPRTKQLQASPVPARAPKLGMAGKASGKRTLAEVMDQDIERKKKRKSASPLRSTQSKFFSSKPAPHAASIQRRHSEGVVFLAGPSRIQDDDKENANRYIVVDDDDTSEAETSEPELDGTELSIQANYDGEAVMELNVEDFPDVVEQEDGYISPMWSSSRDAADLSSPPRPRRRRERREDEEMEPTGMILSDHEDHDFSVDPVSSPVSTKRPARTIHRPQPYRTPTKGNANHASGSIVDPIPTPTNGIYPDVDEVPSPTLYRGPDLRSMLGNDDSTSDFDGLLGVKRVRHEDSLGSGSGSGSVSPPSPSPETPVNELARNNSVEVVVDVDGLDFGFDEDDDTEAGLARTKAVMDGWRNKWALSSKKSVGPTGGQNSMKAKPGSSTNTPTSSRPPSRPTSMHTSPKKKLITSGSGAARAFALRRNETNVTPAGRHNLTKTEFYKPPKSAPSKMGANGSAIGTPSLGVKPKRSTLLFETVTVQKTKEVVDLTASDDERSGADGSRRPSSAVPVLRYDDEILARGRMRLAQFR</sequence>
<feature type="region of interest" description="Disordered" evidence="10">
    <location>
        <begin position="643"/>
        <end position="715"/>
    </location>
</feature>
<feature type="compositionally biased region" description="Polar residues" evidence="10">
    <location>
        <begin position="445"/>
        <end position="454"/>
    </location>
</feature>
<dbReference type="SMART" id="SM00279">
    <property type="entry name" value="HhH2"/>
    <property type="match status" value="1"/>
</dbReference>
<evidence type="ECO:0000256" key="3">
    <source>
        <dbReference type="ARBA" id="ARBA00022722"/>
    </source>
</evidence>
<dbReference type="InterPro" id="IPR029060">
    <property type="entry name" value="PIN-like_dom_sf"/>
</dbReference>
<dbReference type="PANTHER" id="PTHR11081">
    <property type="entry name" value="FLAP ENDONUCLEASE FAMILY MEMBER"/>
    <property type="match status" value="1"/>
</dbReference>
<feature type="compositionally biased region" description="Basic and acidic residues" evidence="10">
    <location>
        <begin position="883"/>
        <end position="897"/>
    </location>
</feature>
<evidence type="ECO:0000313" key="13">
    <source>
        <dbReference type="EMBL" id="KAJ3502406.1"/>
    </source>
</evidence>
<dbReference type="InterPro" id="IPR044752">
    <property type="entry name" value="PIN-like_EXO1"/>
</dbReference>
<evidence type="ECO:0000256" key="7">
    <source>
        <dbReference type="ARBA" id="ARBA00022842"/>
    </source>
</evidence>
<comment type="caution">
    <text evidence="13">The sequence shown here is derived from an EMBL/GenBank/DDBJ whole genome shotgun (WGS) entry which is preliminary data.</text>
</comment>
<feature type="compositionally biased region" description="Low complexity" evidence="10">
    <location>
        <begin position="777"/>
        <end position="796"/>
    </location>
</feature>
<dbReference type="FunFam" id="3.40.50.1010:FF:000002">
    <property type="entry name" value="Exonuclease 1, putative"/>
    <property type="match status" value="1"/>
</dbReference>
<dbReference type="GO" id="GO:0046872">
    <property type="term" value="F:metal ion binding"/>
    <property type="evidence" value="ECO:0007669"/>
    <property type="project" value="UniProtKB-KW"/>
</dbReference>
<dbReference type="Pfam" id="PF00867">
    <property type="entry name" value="XPG_I"/>
    <property type="match status" value="1"/>
</dbReference>
<keyword evidence="7" id="KW-0460">Magnesium</keyword>
<dbReference type="InterPro" id="IPR006085">
    <property type="entry name" value="XPG_DNA_repair_N"/>
</dbReference>
<dbReference type="GO" id="GO:0017108">
    <property type="term" value="F:5'-flap endonuclease activity"/>
    <property type="evidence" value="ECO:0007669"/>
    <property type="project" value="TreeGrafter"/>
</dbReference>
<dbReference type="EMBL" id="JANKHO010001288">
    <property type="protein sequence ID" value="KAJ3502406.1"/>
    <property type="molecule type" value="Genomic_DNA"/>
</dbReference>
<keyword evidence="9" id="KW-0539">Nucleus</keyword>
<feature type="domain" description="XPG-I" evidence="11">
    <location>
        <begin position="138"/>
        <end position="203"/>
    </location>
</feature>
<dbReference type="Proteomes" id="UP001148786">
    <property type="component" value="Unassembled WGS sequence"/>
</dbReference>
<keyword evidence="5" id="KW-0227">DNA damage</keyword>
<comment type="subcellular location">
    <subcellularLocation>
        <location evidence="2">Nucleus</location>
    </subcellularLocation>
</comment>
<dbReference type="Gene3D" id="1.10.150.20">
    <property type="entry name" value="5' to 3' exonuclease, C-terminal subdomain"/>
    <property type="match status" value="1"/>
</dbReference>
<feature type="domain" description="XPG N-terminal" evidence="12">
    <location>
        <begin position="1"/>
        <end position="99"/>
    </location>
</feature>
<dbReference type="PANTHER" id="PTHR11081:SF65">
    <property type="entry name" value="DNA DAMAGE-INDUCIBLE PROTEIN DIN7-RELATED"/>
    <property type="match status" value="1"/>
</dbReference>
<evidence type="ECO:0000259" key="12">
    <source>
        <dbReference type="SMART" id="SM00485"/>
    </source>
</evidence>
<dbReference type="CDD" id="cd09901">
    <property type="entry name" value="H3TH_FEN1-like"/>
    <property type="match status" value="1"/>
</dbReference>